<dbReference type="RefSeq" id="WP_345528189.1">
    <property type="nucleotide sequence ID" value="NZ_BAABKN010000023.1"/>
</dbReference>
<dbReference type="Gene3D" id="3.40.190.100">
    <property type="entry name" value="Glycine betaine-binding periplasmic protein, domain 2"/>
    <property type="match status" value="1"/>
</dbReference>
<feature type="domain" description="ABC-type glycine betaine transport system substrate-binding" evidence="2">
    <location>
        <begin position="55"/>
        <end position="324"/>
    </location>
</feature>
<feature type="chain" id="PRO_5046769113" evidence="1">
    <location>
        <begin position="30"/>
        <end position="334"/>
    </location>
</feature>
<dbReference type="CDD" id="cd13643">
    <property type="entry name" value="PBP2_BCP_2"/>
    <property type="match status" value="1"/>
</dbReference>
<name>A0ABP8Z5L6_9ACTN</name>
<reference evidence="4" key="1">
    <citation type="journal article" date="2019" name="Int. J. Syst. Evol. Microbiol.">
        <title>The Global Catalogue of Microorganisms (GCM) 10K type strain sequencing project: providing services to taxonomists for standard genome sequencing and annotation.</title>
        <authorList>
            <consortium name="The Broad Institute Genomics Platform"/>
            <consortium name="The Broad Institute Genome Sequencing Center for Infectious Disease"/>
            <person name="Wu L."/>
            <person name="Ma J."/>
        </authorList>
    </citation>
    <scope>NUCLEOTIDE SEQUENCE [LARGE SCALE GENOMIC DNA]</scope>
    <source>
        <strain evidence="4">JCM 18532</strain>
    </source>
</reference>
<dbReference type="SUPFAM" id="SSF53850">
    <property type="entry name" value="Periplasmic binding protein-like II"/>
    <property type="match status" value="1"/>
</dbReference>
<protein>
    <submittedName>
        <fullName evidence="3">ABC transporter substrate-binding protein</fullName>
    </submittedName>
</protein>
<sequence length="334" mass="36254">MRNTRIGWKRGAGLAAVAACATLALGACGSDGGGSIADQTKENESKAAAAGDCGDVNMAVNPWVGYEADAYVVGTLMETELGCTVNYKELKEDVSWQGFGTGEVDVVMEDWGHPDLEKKFFAEKGDGSAEAFGETGNVGIIGWYVPPWLAKAHPDILDWNNLNSYAKDFATSESGGKGQFLGADPSYVQFDESIVSNLGLDYKVVFSGSEAASITAFQQAEKNKEFLIGYFYEPQWLFADIDLQRVKLPEYTDGCQDDPAKVDCDYPETTLQKVVSTSWADEGGAAVDLVKNFQWTNDDQNVVAKYISEDGMKPEDAAAKWIDENQDKVDAWLG</sequence>
<keyword evidence="1" id="KW-0732">Signal</keyword>
<proteinExistence type="predicted"/>
<evidence type="ECO:0000313" key="4">
    <source>
        <dbReference type="Proteomes" id="UP001499882"/>
    </source>
</evidence>
<organism evidence="3 4">
    <name type="scientific">Nocardioides endophyticus</name>
    <dbReference type="NCBI Taxonomy" id="1353775"/>
    <lineage>
        <taxon>Bacteria</taxon>
        <taxon>Bacillati</taxon>
        <taxon>Actinomycetota</taxon>
        <taxon>Actinomycetes</taxon>
        <taxon>Propionibacteriales</taxon>
        <taxon>Nocardioidaceae</taxon>
        <taxon>Nocardioides</taxon>
    </lineage>
</organism>
<dbReference type="Proteomes" id="UP001499882">
    <property type="component" value="Unassembled WGS sequence"/>
</dbReference>
<keyword evidence="4" id="KW-1185">Reference proteome</keyword>
<dbReference type="Pfam" id="PF04069">
    <property type="entry name" value="OpuAC"/>
    <property type="match status" value="1"/>
</dbReference>
<comment type="caution">
    <text evidence="3">The sequence shown here is derived from an EMBL/GenBank/DDBJ whole genome shotgun (WGS) entry which is preliminary data.</text>
</comment>
<dbReference type="EMBL" id="BAABKN010000023">
    <property type="protein sequence ID" value="GAA4747201.1"/>
    <property type="molecule type" value="Genomic_DNA"/>
</dbReference>
<gene>
    <name evidence="3" type="ORF">GCM10023350_35010</name>
</gene>
<evidence type="ECO:0000259" key="2">
    <source>
        <dbReference type="Pfam" id="PF04069"/>
    </source>
</evidence>
<dbReference type="PROSITE" id="PS51257">
    <property type="entry name" value="PROKAR_LIPOPROTEIN"/>
    <property type="match status" value="1"/>
</dbReference>
<dbReference type="Gene3D" id="3.40.190.10">
    <property type="entry name" value="Periplasmic binding protein-like II"/>
    <property type="match status" value="1"/>
</dbReference>
<feature type="signal peptide" evidence="1">
    <location>
        <begin position="1"/>
        <end position="29"/>
    </location>
</feature>
<dbReference type="InterPro" id="IPR007210">
    <property type="entry name" value="ABC_Gly_betaine_transp_sub-bd"/>
</dbReference>
<evidence type="ECO:0000256" key="1">
    <source>
        <dbReference type="SAM" id="SignalP"/>
    </source>
</evidence>
<evidence type="ECO:0000313" key="3">
    <source>
        <dbReference type="EMBL" id="GAA4747201.1"/>
    </source>
</evidence>
<accession>A0ABP8Z5L6</accession>